<reference evidence="5" key="1">
    <citation type="journal article" date="2018" name="Commun. Biol.">
        <title>Anisogamy evolved with a reduced sex-determining region in volvocine green algae.</title>
        <authorList>
            <person name="Hamaji T."/>
            <person name="Kawai-Toyooka H."/>
            <person name="Uchimura H."/>
            <person name="Suzuki M."/>
            <person name="Noguchi H."/>
            <person name="Minakuchi Y."/>
            <person name="Toyoda A."/>
            <person name="Fujiyama A."/>
            <person name="Miyagishima S."/>
            <person name="Umen J.G."/>
            <person name="Nozaki H."/>
        </authorList>
    </citation>
    <scope>NUCLEOTIDE SEQUENCE</scope>
    <source>
        <strain evidence="5">NIES-3983</strain>
    </source>
</reference>
<dbReference type="Gene3D" id="1.25.10.10">
    <property type="entry name" value="Leucine-rich Repeat Variant"/>
    <property type="match status" value="3"/>
</dbReference>
<dbReference type="EMBL" id="LC314416">
    <property type="protein sequence ID" value="BBC28498.1"/>
    <property type="molecule type" value="Genomic_DNA"/>
</dbReference>
<dbReference type="AlphaFoldDB" id="A0A2Z5X8A4"/>
<gene>
    <name evidence="5" type="primary">MTD1</name>
</gene>
<sequence length="639" mass="66938">MEAGATAGSPQAKLALPSLNQASDTLEADSGAKSPVPAAAAACSPTSAGTTALVTVTDTTTRQLREVQHPLYLPKDDELQNLVRQAASLDRHMAKEAMAKLWQMTVPTRRNRAANQAALVELGGVSMAVDFAVARLAGNATREDEEEAVSALLLLENLSCNTQLHYDMAHDPKLLHFLVTLIREQPLHAIRANAAKVLVNMTFSSAQLQQIVVGAGALPQALELLRHEDSGLVRQGAWLLSHLTAGQGCLAREELGARADVLARLKLLLHSDDRVIVVRVCEVVCNLARGDIGPHANLVRAGVVPALLGLIDPKTDRRQEPAVVAPALLALAALAVGGTAISRSLVLEPQVASHLAGILDYSNLVTRDYDMSRVMMAAHALVFALGTFAVRDKVTASASGTALALVCWPPHVEQLLQESGYVSFPQSLHALGLVQPRYHAASLGKDLGGPHSFVANATHQVNVELLPLLKHDNARMVVNACARLYQIAVCMSDNPEGRAVLTNTSLVVALTDLLSSQHSGVLQAALSLVDALAALPEVVPLLVERGAMDAINDLSDRHQQASAGAGVEAGTGKAVAPRQPIVRSPSGSLMEEVDGPAAAHGGGGGGSGRSDPLVGLLAERALVTMFLAQSARDGLAHAG</sequence>
<evidence type="ECO:0000313" key="5">
    <source>
        <dbReference type="EMBL" id="BBC28498.1"/>
    </source>
</evidence>
<protein>
    <submittedName>
        <fullName evidence="5">Homolog of minus gamete specific protein</fullName>
    </submittedName>
</protein>
<keyword evidence="3" id="KW-0653">Protein transport</keyword>
<keyword evidence="2" id="KW-0813">Transport</keyword>
<organism evidence="5">
    <name type="scientific">Yamagishiella unicocca</name>
    <dbReference type="NCBI Taxonomy" id="51707"/>
    <lineage>
        <taxon>Eukaryota</taxon>
        <taxon>Viridiplantae</taxon>
        <taxon>Chlorophyta</taxon>
        <taxon>core chlorophytes</taxon>
        <taxon>Chlorophyceae</taxon>
        <taxon>CS clade</taxon>
        <taxon>Chlamydomonadales</taxon>
        <taxon>Volvocaceae</taxon>
        <taxon>Yamagishiella</taxon>
    </lineage>
</organism>
<comment type="similarity">
    <text evidence="1">Belongs to the importin alpha family.</text>
</comment>
<name>A0A2Z5X8A4_9CHLO</name>
<dbReference type="InterPro" id="IPR011989">
    <property type="entry name" value="ARM-like"/>
</dbReference>
<evidence type="ECO:0000256" key="1">
    <source>
        <dbReference type="ARBA" id="ARBA00010394"/>
    </source>
</evidence>
<dbReference type="InterPro" id="IPR016024">
    <property type="entry name" value="ARM-type_fold"/>
</dbReference>
<accession>A0A2Z5X8A4</accession>
<feature type="region of interest" description="Disordered" evidence="4">
    <location>
        <begin position="559"/>
        <end position="610"/>
    </location>
</feature>
<dbReference type="GO" id="GO:0015031">
    <property type="term" value="P:protein transport"/>
    <property type="evidence" value="ECO:0007669"/>
    <property type="project" value="UniProtKB-KW"/>
</dbReference>
<dbReference type="SUPFAM" id="SSF48371">
    <property type="entry name" value="ARM repeat"/>
    <property type="match status" value="1"/>
</dbReference>
<dbReference type="SMART" id="SM00185">
    <property type="entry name" value="ARM"/>
    <property type="match status" value="4"/>
</dbReference>
<dbReference type="PANTHER" id="PTHR23316">
    <property type="entry name" value="IMPORTIN ALPHA"/>
    <property type="match status" value="1"/>
</dbReference>
<evidence type="ECO:0000256" key="3">
    <source>
        <dbReference type="ARBA" id="ARBA00022927"/>
    </source>
</evidence>
<evidence type="ECO:0000256" key="2">
    <source>
        <dbReference type="ARBA" id="ARBA00022448"/>
    </source>
</evidence>
<proteinExistence type="inferred from homology"/>
<evidence type="ECO:0000256" key="4">
    <source>
        <dbReference type="SAM" id="MobiDB-lite"/>
    </source>
</evidence>
<dbReference type="InterPro" id="IPR000225">
    <property type="entry name" value="Armadillo"/>
</dbReference>